<dbReference type="Gene3D" id="2.60.40.10">
    <property type="entry name" value="Immunoglobulins"/>
    <property type="match status" value="5"/>
</dbReference>
<name>A0A3B3WDX9_9TELE</name>
<keyword evidence="2" id="KW-0472">Membrane</keyword>
<evidence type="ECO:0000313" key="5">
    <source>
        <dbReference type="Proteomes" id="UP000261480"/>
    </source>
</evidence>
<feature type="domain" description="Ig-like" evidence="3">
    <location>
        <begin position="202"/>
        <end position="282"/>
    </location>
</feature>
<evidence type="ECO:0000256" key="1">
    <source>
        <dbReference type="SAM" id="MobiDB-lite"/>
    </source>
</evidence>
<dbReference type="PANTHER" id="PTHR46484">
    <property type="entry name" value="SI:CH211-171H4.5-RELATED"/>
    <property type="match status" value="1"/>
</dbReference>
<dbReference type="AlphaFoldDB" id="A0A3B3WDX9"/>
<dbReference type="PANTHER" id="PTHR46484:SF8">
    <property type="entry name" value="B-CELL RECEPTOR CD22-LIKE-RELATED"/>
    <property type="match status" value="1"/>
</dbReference>
<reference evidence="4" key="1">
    <citation type="submission" date="2025-08" db="UniProtKB">
        <authorList>
            <consortium name="Ensembl"/>
        </authorList>
    </citation>
    <scope>IDENTIFICATION</scope>
</reference>
<evidence type="ECO:0000313" key="4">
    <source>
        <dbReference type="Ensembl" id="ENSPMEP00000001081.1"/>
    </source>
</evidence>
<organism evidence="4 5">
    <name type="scientific">Poecilia mexicana</name>
    <dbReference type="NCBI Taxonomy" id="48701"/>
    <lineage>
        <taxon>Eukaryota</taxon>
        <taxon>Metazoa</taxon>
        <taxon>Chordata</taxon>
        <taxon>Craniata</taxon>
        <taxon>Vertebrata</taxon>
        <taxon>Euteleostomi</taxon>
        <taxon>Actinopterygii</taxon>
        <taxon>Neopterygii</taxon>
        <taxon>Teleostei</taxon>
        <taxon>Neoteleostei</taxon>
        <taxon>Acanthomorphata</taxon>
        <taxon>Ovalentaria</taxon>
        <taxon>Atherinomorphae</taxon>
        <taxon>Cyprinodontiformes</taxon>
        <taxon>Poeciliidae</taxon>
        <taxon>Poeciliinae</taxon>
        <taxon>Poecilia</taxon>
    </lineage>
</organism>
<dbReference type="SUPFAM" id="SSF48726">
    <property type="entry name" value="Immunoglobulin"/>
    <property type="match status" value="3"/>
</dbReference>
<protein>
    <recommendedName>
        <fullName evidence="3">Ig-like domain-containing protein</fullName>
    </recommendedName>
</protein>
<keyword evidence="5" id="KW-1185">Reference proteome</keyword>
<dbReference type="PROSITE" id="PS50835">
    <property type="entry name" value="IG_LIKE"/>
    <property type="match status" value="3"/>
</dbReference>
<dbReference type="InterPro" id="IPR007110">
    <property type="entry name" value="Ig-like_dom"/>
</dbReference>
<dbReference type="Ensembl" id="ENSPMET00000014786.1">
    <property type="protein sequence ID" value="ENSPMEP00000001081.1"/>
    <property type="gene ID" value="ENSPMEG00000001964.1"/>
</dbReference>
<evidence type="ECO:0000259" key="3">
    <source>
        <dbReference type="PROSITE" id="PS50835"/>
    </source>
</evidence>
<dbReference type="Proteomes" id="UP000261480">
    <property type="component" value="Unplaced"/>
</dbReference>
<dbReference type="InterPro" id="IPR036179">
    <property type="entry name" value="Ig-like_dom_sf"/>
</dbReference>
<feature type="region of interest" description="Disordered" evidence="1">
    <location>
        <begin position="517"/>
        <end position="556"/>
    </location>
</feature>
<feature type="domain" description="Ig-like" evidence="3">
    <location>
        <begin position="290"/>
        <end position="370"/>
    </location>
</feature>
<feature type="transmembrane region" description="Helical" evidence="2">
    <location>
        <begin position="481"/>
        <end position="506"/>
    </location>
</feature>
<feature type="compositionally biased region" description="Polar residues" evidence="1">
    <location>
        <begin position="531"/>
        <end position="548"/>
    </location>
</feature>
<keyword evidence="2" id="KW-0812">Transmembrane</keyword>
<dbReference type="InterPro" id="IPR013783">
    <property type="entry name" value="Ig-like_fold"/>
</dbReference>
<dbReference type="SMART" id="SM00409">
    <property type="entry name" value="IG"/>
    <property type="match status" value="3"/>
</dbReference>
<keyword evidence="2" id="KW-1133">Transmembrane helix</keyword>
<reference evidence="4" key="2">
    <citation type="submission" date="2025-09" db="UniProtKB">
        <authorList>
            <consortium name="Ensembl"/>
        </authorList>
    </citation>
    <scope>IDENTIFICATION</scope>
</reference>
<dbReference type="InterPro" id="IPR003599">
    <property type="entry name" value="Ig_sub"/>
</dbReference>
<proteinExistence type="predicted"/>
<accession>A0A3B3WDX9</accession>
<dbReference type="Pfam" id="PF13927">
    <property type="entry name" value="Ig_3"/>
    <property type="match status" value="1"/>
</dbReference>
<feature type="domain" description="Ig-like" evidence="3">
    <location>
        <begin position="99"/>
        <end position="191"/>
    </location>
</feature>
<dbReference type="Pfam" id="PF13895">
    <property type="entry name" value="Ig_2"/>
    <property type="match status" value="1"/>
</dbReference>
<sequence length="643" mass="71083">MTGSCVTVPCSFDVEDKYEQYLNNQCTAIWRSTTTGDVAQLTDRNPQTGDLTKKNCTTTFSNMQTGPTKDYYFRIDCNNPLLWSYSSTYVKIEVTDNFPSPTLTPSTLKIKEGESVSLTCSAPAPCLPHPPTLIWTPKLGDIQETLQENQDKTKFKTSVMNFTASHLYNKQNISCTAGYKKQDGSSDAALTTSLIPDVLYSPKNVTVSVSPSGSVVENSNVTLTCNSDANPAEQNYTWYRADGGQETVIGTGKIFKMKVKTDTKMFFCKAVNEIGKQPSNITHIDVLYSPKNVTVSVSPSGSVVENSNVTLTCSSDANPAEQNYTWYEVKAAQEIVTGTGNTLNTTVSTDRDIFFCKAQNDVGEERSNLSHIDVLFPARILFSSKCMKTSNQVSCFCDTAGNPSPTTHWNLHGKPITQPSQMVITHDSLNNSYLRSIITIVEPQDRDLSTLQCFSYNSLGSASKGFCVRCLDNSKENESQILTPVLIGSTVTFLLIICALLVVVWFQKTHYKPKSVAATSGQHEAKEQTKADNSQPSTGTDLSCNNPEKMSKSSADKSEDVVYARLKWRENTKVKEEDIYVNLELSDGSCLNEKKCENGGEHSVSKKEEIESMRAEDKIKNIRKESEVVYAQVKFQTKTPESQ</sequence>
<evidence type="ECO:0000256" key="2">
    <source>
        <dbReference type="SAM" id="Phobius"/>
    </source>
</evidence>